<evidence type="ECO:0000259" key="1">
    <source>
        <dbReference type="PROSITE" id="PS50206"/>
    </source>
</evidence>
<dbReference type="RefSeq" id="WP_344927050.1">
    <property type="nucleotide sequence ID" value="NZ_BAABCW010000007.1"/>
</dbReference>
<evidence type="ECO:0000313" key="2">
    <source>
        <dbReference type="EMBL" id="GAA3508639.1"/>
    </source>
</evidence>
<sequence>MTKIIKIGILILLIPISIMAQKKEQLPESKVDYDSFLTISEEVQKYRTSRMVTIDEFLEYLKDEHTLLLDTRSEKAYTQKHIKAAVHLNFSDFTEEKLKKIIPSKNTRILIYCNNNIDGDTLHFASKMMPLALNIPTFINLYGYGYKNIYELGALVPSTDNRLIFSGTEVK</sequence>
<proteinExistence type="predicted"/>
<reference evidence="3" key="1">
    <citation type="journal article" date="2019" name="Int. J. Syst. Evol. Microbiol.">
        <title>The Global Catalogue of Microorganisms (GCM) 10K type strain sequencing project: providing services to taxonomists for standard genome sequencing and annotation.</title>
        <authorList>
            <consortium name="The Broad Institute Genomics Platform"/>
            <consortium name="The Broad Institute Genome Sequencing Center for Infectious Disease"/>
            <person name="Wu L."/>
            <person name="Ma J."/>
        </authorList>
    </citation>
    <scope>NUCLEOTIDE SEQUENCE [LARGE SCALE GENOMIC DNA]</scope>
    <source>
        <strain evidence="3">JCM 17106</strain>
    </source>
</reference>
<dbReference type="Proteomes" id="UP001500459">
    <property type="component" value="Unassembled WGS sequence"/>
</dbReference>
<feature type="domain" description="Rhodanese" evidence="1">
    <location>
        <begin position="62"/>
        <end position="114"/>
    </location>
</feature>
<protein>
    <submittedName>
        <fullName evidence="2">Rhodanese-like domain-containing protein</fullName>
    </submittedName>
</protein>
<gene>
    <name evidence="2" type="ORF">GCM10022393_20240</name>
</gene>
<dbReference type="PROSITE" id="PS50206">
    <property type="entry name" value="RHODANESE_3"/>
    <property type="match status" value="1"/>
</dbReference>
<dbReference type="InterPro" id="IPR036873">
    <property type="entry name" value="Rhodanese-like_dom_sf"/>
</dbReference>
<dbReference type="SUPFAM" id="SSF52821">
    <property type="entry name" value="Rhodanese/Cell cycle control phosphatase"/>
    <property type="match status" value="1"/>
</dbReference>
<dbReference type="InterPro" id="IPR001763">
    <property type="entry name" value="Rhodanese-like_dom"/>
</dbReference>
<accession>A0ABP6UI08</accession>
<dbReference type="EMBL" id="BAABCW010000007">
    <property type="protein sequence ID" value="GAA3508639.1"/>
    <property type="molecule type" value="Genomic_DNA"/>
</dbReference>
<dbReference type="CDD" id="cd00158">
    <property type="entry name" value="RHOD"/>
    <property type="match status" value="1"/>
</dbReference>
<evidence type="ECO:0000313" key="3">
    <source>
        <dbReference type="Proteomes" id="UP001500459"/>
    </source>
</evidence>
<keyword evidence="3" id="KW-1185">Reference proteome</keyword>
<dbReference type="Gene3D" id="3.40.250.10">
    <property type="entry name" value="Rhodanese-like domain"/>
    <property type="match status" value="1"/>
</dbReference>
<organism evidence="2 3">
    <name type="scientific">Aquimarina addita</name>
    <dbReference type="NCBI Taxonomy" id="870485"/>
    <lineage>
        <taxon>Bacteria</taxon>
        <taxon>Pseudomonadati</taxon>
        <taxon>Bacteroidota</taxon>
        <taxon>Flavobacteriia</taxon>
        <taxon>Flavobacteriales</taxon>
        <taxon>Flavobacteriaceae</taxon>
        <taxon>Aquimarina</taxon>
    </lineage>
</organism>
<dbReference type="Pfam" id="PF00581">
    <property type="entry name" value="Rhodanese"/>
    <property type="match status" value="1"/>
</dbReference>
<name>A0ABP6UI08_9FLAO</name>
<comment type="caution">
    <text evidence="2">The sequence shown here is derived from an EMBL/GenBank/DDBJ whole genome shotgun (WGS) entry which is preliminary data.</text>
</comment>